<dbReference type="PANTHER" id="PTHR39200">
    <property type="entry name" value="HYPOTHETICAL EXPORTED PROTEIN"/>
    <property type="match status" value="1"/>
</dbReference>
<dbReference type="PROSITE" id="PS51257">
    <property type="entry name" value="PROKAR_LIPOPROTEIN"/>
    <property type="match status" value="1"/>
</dbReference>
<dbReference type="Proteomes" id="UP001498935">
    <property type="component" value="Unassembled WGS sequence"/>
</dbReference>
<feature type="domain" description="Putative auto-transporter adhesin head GIN" evidence="2">
    <location>
        <begin position="44"/>
        <end position="243"/>
    </location>
</feature>
<accession>A0ABP9U3Y6</accession>
<dbReference type="Pfam" id="PF10988">
    <property type="entry name" value="DUF2807"/>
    <property type="match status" value="1"/>
</dbReference>
<dbReference type="InterPro" id="IPR021255">
    <property type="entry name" value="DUF2807"/>
</dbReference>
<evidence type="ECO:0000313" key="4">
    <source>
        <dbReference type="Proteomes" id="UP001498935"/>
    </source>
</evidence>
<evidence type="ECO:0000313" key="3">
    <source>
        <dbReference type="EMBL" id="GAA5341562.1"/>
    </source>
</evidence>
<reference evidence="3 4" key="1">
    <citation type="submission" date="2024-02" db="EMBL/GenBank/DDBJ databases">
        <title>Characterization of antibiotic resistant novel bacterial strains and their environmental applications.</title>
        <authorList>
            <person name="Manzoor S."/>
            <person name="Abbas S."/>
            <person name="Arshad M."/>
            <person name="Li W.J."/>
            <person name="Ahmed I."/>
        </authorList>
    </citation>
    <scope>NUCLEOTIDE SEQUENCE [LARGE SCALE GENOMIC DNA]</scope>
    <source>
        <strain evidence="3 4">KACC 15558</strain>
    </source>
</reference>
<feature type="signal peptide" evidence="1">
    <location>
        <begin position="1"/>
        <end position="28"/>
    </location>
</feature>
<dbReference type="PANTHER" id="PTHR39200:SF1">
    <property type="entry name" value="AUTO-TRANSPORTER ADHESIN HEAD GIN DOMAIN-CONTAINING PROTEIN-RELATED"/>
    <property type="match status" value="1"/>
</dbReference>
<sequence>MNKQPTRTITLVTSLSICIAAFTGCSSAYTGPATTQEREIDTVNAVELDTSGELIVTRGEHVGLTVTAGERVIDRLTSDVEDEVLHLGLDGEPLAWGGDIRYELTIPTLDAVTVLGSGDAEVDFTGAAEPMVLVQGSGSVRASGIKADVASITVNGSGSITVDHIDVQELTTKIDGAGSVAASGTTATQDVEIRGSGEYQAEDLQSTDARIEVRGSGMADVLISGTLDALIDGSGEIRYSGDPKIKEEISGSGKVISR</sequence>
<feature type="chain" id="PRO_5046460013" evidence="1">
    <location>
        <begin position="29"/>
        <end position="258"/>
    </location>
</feature>
<gene>
    <name evidence="3" type="ORF">KACC15558_26030</name>
</gene>
<proteinExistence type="predicted"/>
<name>A0ABP9U3Y6_9MICO</name>
<evidence type="ECO:0000256" key="1">
    <source>
        <dbReference type="SAM" id="SignalP"/>
    </source>
</evidence>
<evidence type="ECO:0000259" key="2">
    <source>
        <dbReference type="Pfam" id="PF10988"/>
    </source>
</evidence>
<keyword evidence="1" id="KW-0732">Signal</keyword>
<dbReference type="Gene3D" id="2.160.20.120">
    <property type="match status" value="1"/>
</dbReference>
<keyword evidence="4" id="KW-1185">Reference proteome</keyword>
<comment type="caution">
    <text evidence="3">The sequence shown here is derived from an EMBL/GenBank/DDBJ whole genome shotgun (WGS) entry which is preliminary data.</text>
</comment>
<dbReference type="EMBL" id="BAABNP010000011">
    <property type="protein sequence ID" value="GAA5341562.1"/>
    <property type="molecule type" value="Genomic_DNA"/>
</dbReference>
<protein>
    <submittedName>
        <fullName evidence="3">Head GIN domain-containing protein</fullName>
    </submittedName>
</protein>
<organism evidence="3 4">
    <name type="scientific">Brevibacterium ammoniilyticum</name>
    <dbReference type="NCBI Taxonomy" id="1046555"/>
    <lineage>
        <taxon>Bacteria</taxon>
        <taxon>Bacillati</taxon>
        <taxon>Actinomycetota</taxon>
        <taxon>Actinomycetes</taxon>
        <taxon>Micrococcales</taxon>
        <taxon>Brevibacteriaceae</taxon>
        <taxon>Brevibacterium</taxon>
    </lineage>
</organism>